<dbReference type="InterPro" id="IPR017451">
    <property type="entry name" value="F-box-assoc_interact_dom"/>
</dbReference>
<dbReference type="InterPro" id="IPR013187">
    <property type="entry name" value="F-box-assoc_dom_typ3"/>
</dbReference>
<comment type="caution">
    <text evidence="2">The sequence shown here is derived from an EMBL/GenBank/DDBJ whole genome shotgun (WGS) entry which is preliminary data.</text>
</comment>
<keyword evidence="3" id="KW-1185">Reference proteome</keyword>
<proteinExistence type="predicted"/>
<dbReference type="Proteomes" id="UP001172457">
    <property type="component" value="Chromosome 4"/>
</dbReference>
<feature type="domain" description="F-box" evidence="1">
    <location>
        <begin position="1"/>
        <end position="45"/>
    </location>
</feature>
<dbReference type="InterPro" id="IPR036047">
    <property type="entry name" value="F-box-like_dom_sf"/>
</dbReference>
<protein>
    <recommendedName>
        <fullName evidence="1">F-box domain-containing protein</fullName>
    </recommendedName>
</protein>
<accession>A0AA38WL61</accession>
<dbReference type="CDD" id="cd22157">
    <property type="entry name" value="F-box_AtFBW1-like"/>
    <property type="match status" value="1"/>
</dbReference>
<dbReference type="InterPro" id="IPR050796">
    <property type="entry name" value="SCF_F-box_component"/>
</dbReference>
<evidence type="ECO:0000259" key="1">
    <source>
        <dbReference type="PROSITE" id="PS50181"/>
    </source>
</evidence>
<gene>
    <name evidence="2" type="ORF">OSB04_016531</name>
</gene>
<dbReference type="EMBL" id="JARYMX010000004">
    <property type="protein sequence ID" value="KAJ9552486.1"/>
    <property type="molecule type" value="Genomic_DNA"/>
</dbReference>
<dbReference type="AlphaFoldDB" id="A0AA38WL61"/>
<dbReference type="NCBIfam" id="TIGR01640">
    <property type="entry name" value="F_box_assoc_1"/>
    <property type="match status" value="2"/>
</dbReference>
<dbReference type="PANTHER" id="PTHR31672">
    <property type="entry name" value="BNACNNG10540D PROTEIN"/>
    <property type="match status" value="1"/>
</dbReference>
<dbReference type="SUPFAM" id="SSF81383">
    <property type="entry name" value="F-box domain"/>
    <property type="match status" value="2"/>
</dbReference>
<dbReference type="InterPro" id="IPR001810">
    <property type="entry name" value="F-box_dom"/>
</dbReference>
<evidence type="ECO:0000313" key="3">
    <source>
        <dbReference type="Proteomes" id="UP001172457"/>
    </source>
</evidence>
<dbReference type="PROSITE" id="PS50181">
    <property type="entry name" value="FBOX"/>
    <property type="match status" value="2"/>
</dbReference>
<organism evidence="2 3">
    <name type="scientific">Centaurea solstitialis</name>
    <name type="common">yellow star-thistle</name>
    <dbReference type="NCBI Taxonomy" id="347529"/>
    <lineage>
        <taxon>Eukaryota</taxon>
        <taxon>Viridiplantae</taxon>
        <taxon>Streptophyta</taxon>
        <taxon>Embryophyta</taxon>
        <taxon>Tracheophyta</taxon>
        <taxon>Spermatophyta</taxon>
        <taxon>Magnoliopsida</taxon>
        <taxon>eudicotyledons</taxon>
        <taxon>Gunneridae</taxon>
        <taxon>Pentapetalae</taxon>
        <taxon>asterids</taxon>
        <taxon>campanulids</taxon>
        <taxon>Asterales</taxon>
        <taxon>Asteraceae</taxon>
        <taxon>Carduoideae</taxon>
        <taxon>Cardueae</taxon>
        <taxon>Centaureinae</taxon>
        <taxon>Centaurea</taxon>
    </lineage>
</organism>
<dbReference type="SMART" id="SM00256">
    <property type="entry name" value="FBOX"/>
    <property type="match status" value="2"/>
</dbReference>
<reference evidence="2" key="1">
    <citation type="submission" date="2023-03" db="EMBL/GenBank/DDBJ databases">
        <title>Chromosome-scale reference genome and RAD-based genetic map of yellow starthistle (Centaurea solstitialis) reveal putative structural variation and QTLs associated with invader traits.</title>
        <authorList>
            <person name="Reatini B."/>
            <person name="Cang F.A."/>
            <person name="Jiang Q."/>
            <person name="Mckibben M.T.W."/>
            <person name="Barker M.S."/>
            <person name="Rieseberg L.H."/>
            <person name="Dlugosch K.M."/>
        </authorList>
    </citation>
    <scope>NUCLEOTIDE SEQUENCE</scope>
    <source>
        <strain evidence="2">CAN-66</strain>
        <tissue evidence="2">Leaf</tissue>
    </source>
</reference>
<feature type="domain" description="F-box" evidence="1">
    <location>
        <begin position="303"/>
        <end position="348"/>
    </location>
</feature>
<dbReference type="PANTHER" id="PTHR31672:SF13">
    <property type="entry name" value="F-BOX PROTEIN CPR30-LIKE"/>
    <property type="match status" value="1"/>
</dbReference>
<dbReference type="Pfam" id="PF08268">
    <property type="entry name" value="FBA_3"/>
    <property type="match status" value="2"/>
</dbReference>
<dbReference type="Pfam" id="PF12937">
    <property type="entry name" value="F-box-like"/>
    <property type="match status" value="1"/>
</dbReference>
<sequence length="518" mass="59859">MEALPAELTIDILSRLPVKTIVHCKLVCKKWRNLVLDSFPVNRHLSGSVPIGIIIHHNPRIYLGGSLIVPNDPGTLKWVKIEDKVDHHNLHYNRLLSLDLNLAPILQNTQMGHVGSVNGLICLRQYYPDLNFDDTYICNPVTREYMILPRQRSRRDSFAGVVYGFGMSSSLTGEYKVVQTFQTEVLEAEVYTLGKGQWRSLGPVSVPIPYCLNTFHQFYGPFLNNHCHWIVSDNEICTFDLDKETFQLFPSPPVKQNRFRRQSLAILKGCLCKLDTYYFKLTIWVMKEYGIKNTWHKENFNQYPSMEDLPIELTVDIISRLPVNTIIHCKRVCKKWRNLVSDSSFVNLHHSKSHQTGLVIYRRKDYKDPGILEWVEIVDCHHHPFRTLDLNLAHLAPILQNSKINRMVSVNGLICLWQISPGLKFDDTYVCNPVTREIIILPRQQQKYRQGFSSFFYGFGVSSLTGEYKVVKLSQPGVSLETNVYTLGTRQWRNLGQVPYPIRASNGSFLNDHFHWIV</sequence>
<name>A0AA38WL61_9ASTR</name>
<dbReference type="Gene3D" id="1.20.1280.50">
    <property type="match status" value="2"/>
</dbReference>
<evidence type="ECO:0000313" key="2">
    <source>
        <dbReference type="EMBL" id="KAJ9552486.1"/>
    </source>
</evidence>